<dbReference type="AlphaFoldDB" id="A0A5C8Z2V2"/>
<dbReference type="InterPro" id="IPR001117">
    <property type="entry name" value="Cu-oxidase_2nd"/>
</dbReference>
<dbReference type="InterPro" id="IPR011706">
    <property type="entry name" value="Cu-oxidase_C"/>
</dbReference>
<dbReference type="PANTHER" id="PTHR11709">
    <property type="entry name" value="MULTI-COPPER OXIDASE"/>
    <property type="match status" value="1"/>
</dbReference>
<dbReference type="Pfam" id="PF07732">
    <property type="entry name" value="Cu-oxidase_3"/>
    <property type="match status" value="1"/>
</dbReference>
<feature type="signal peptide" evidence="4">
    <location>
        <begin position="1"/>
        <end position="24"/>
    </location>
</feature>
<keyword evidence="2" id="KW-0560">Oxidoreductase</keyword>
<dbReference type="OrthoDB" id="345021at2"/>
<protein>
    <submittedName>
        <fullName evidence="8">Multicopper oxidase family protein</fullName>
    </submittedName>
</protein>
<dbReference type="CDD" id="cd13861">
    <property type="entry name" value="CuRO_1_CumA_like"/>
    <property type="match status" value="1"/>
</dbReference>
<evidence type="ECO:0000256" key="4">
    <source>
        <dbReference type="SAM" id="SignalP"/>
    </source>
</evidence>
<dbReference type="InterPro" id="IPR008972">
    <property type="entry name" value="Cupredoxin"/>
</dbReference>
<dbReference type="InterPro" id="IPR034279">
    <property type="entry name" value="CuRO_3_CopA"/>
</dbReference>
<dbReference type="CDD" id="cd13896">
    <property type="entry name" value="CuRO_3_CopA"/>
    <property type="match status" value="1"/>
</dbReference>
<evidence type="ECO:0000313" key="8">
    <source>
        <dbReference type="EMBL" id="TXR52412.1"/>
    </source>
</evidence>
<dbReference type="Pfam" id="PF07731">
    <property type="entry name" value="Cu-oxidase_2"/>
    <property type="match status" value="1"/>
</dbReference>
<dbReference type="PANTHER" id="PTHR11709:SF394">
    <property type="entry name" value="FI03373P-RELATED"/>
    <property type="match status" value="1"/>
</dbReference>
<dbReference type="CDD" id="cd13870">
    <property type="entry name" value="CuRO_2_CopA_like_1"/>
    <property type="match status" value="1"/>
</dbReference>
<dbReference type="GO" id="GO:0005507">
    <property type="term" value="F:copper ion binding"/>
    <property type="evidence" value="ECO:0007669"/>
    <property type="project" value="InterPro"/>
</dbReference>
<dbReference type="RefSeq" id="WP_147928087.1">
    <property type="nucleotide sequence ID" value="NZ_VKAC01000014.1"/>
</dbReference>
<dbReference type="InterPro" id="IPR002355">
    <property type="entry name" value="Cu_oxidase_Cu_BS"/>
</dbReference>
<keyword evidence="1" id="KW-0479">Metal-binding</keyword>
<evidence type="ECO:0000256" key="1">
    <source>
        <dbReference type="ARBA" id="ARBA00022723"/>
    </source>
</evidence>
<dbReference type="PROSITE" id="PS00080">
    <property type="entry name" value="MULTICOPPER_OXIDASE2"/>
    <property type="match status" value="1"/>
</dbReference>
<evidence type="ECO:0000313" key="9">
    <source>
        <dbReference type="Proteomes" id="UP000321234"/>
    </source>
</evidence>
<dbReference type="PROSITE" id="PS51257">
    <property type="entry name" value="PROKAR_LIPOPROTEIN"/>
    <property type="match status" value="1"/>
</dbReference>
<keyword evidence="4" id="KW-0732">Signal</keyword>
<gene>
    <name evidence="8" type="ORF">FMM08_19610</name>
</gene>
<dbReference type="SUPFAM" id="SSF49503">
    <property type="entry name" value="Cupredoxins"/>
    <property type="match status" value="3"/>
</dbReference>
<comment type="caution">
    <text evidence="8">The sequence shown here is derived from an EMBL/GenBank/DDBJ whole genome shotgun (WGS) entry which is preliminary data.</text>
</comment>
<evidence type="ECO:0000259" key="5">
    <source>
        <dbReference type="Pfam" id="PF00394"/>
    </source>
</evidence>
<dbReference type="Proteomes" id="UP000321234">
    <property type="component" value="Unassembled WGS sequence"/>
</dbReference>
<feature type="chain" id="PRO_5039421092" evidence="4">
    <location>
        <begin position="25"/>
        <end position="515"/>
    </location>
</feature>
<dbReference type="GO" id="GO:0016491">
    <property type="term" value="F:oxidoreductase activity"/>
    <property type="evidence" value="ECO:0007669"/>
    <property type="project" value="UniProtKB-KW"/>
</dbReference>
<keyword evidence="9" id="KW-1185">Reference proteome</keyword>
<name>A0A5C8Z2V2_9ACTN</name>
<dbReference type="InterPro" id="IPR011707">
    <property type="entry name" value="Cu-oxidase-like_N"/>
</dbReference>
<organism evidence="8 9">
    <name type="scientific">Quadrisphaera setariae</name>
    <dbReference type="NCBI Taxonomy" id="2593304"/>
    <lineage>
        <taxon>Bacteria</taxon>
        <taxon>Bacillati</taxon>
        <taxon>Actinomycetota</taxon>
        <taxon>Actinomycetes</taxon>
        <taxon>Kineosporiales</taxon>
        <taxon>Kineosporiaceae</taxon>
        <taxon>Quadrisphaera</taxon>
    </lineage>
</organism>
<dbReference type="Pfam" id="PF00394">
    <property type="entry name" value="Cu-oxidase"/>
    <property type="match status" value="1"/>
</dbReference>
<feature type="domain" description="Plastocyanin-like" evidence="6">
    <location>
        <begin position="402"/>
        <end position="512"/>
    </location>
</feature>
<dbReference type="InterPro" id="IPR006311">
    <property type="entry name" value="TAT_signal"/>
</dbReference>
<dbReference type="EMBL" id="VKAC01000014">
    <property type="protein sequence ID" value="TXR52412.1"/>
    <property type="molecule type" value="Genomic_DNA"/>
</dbReference>
<evidence type="ECO:0000256" key="2">
    <source>
        <dbReference type="ARBA" id="ARBA00023002"/>
    </source>
</evidence>
<dbReference type="PROSITE" id="PS00079">
    <property type="entry name" value="MULTICOPPER_OXIDASE1"/>
    <property type="match status" value="1"/>
</dbReference>
<dbReference type="Gene3D" id="2.60.40.420">
    <property type="entry name" value="Cupredoxins - blue copper proteins"/>
    <property type="match status" value="3"/>
</dbReference>
<evidence type="ECO:0000256" key="3">
    <source>
        <dbReference type="ARBA" id="ARBA00023008"/>
    </source>
</evidence>
<sequence>MTNHLTRRTVLQLGLASATAAVLASCTGSPQPSFVTPSAPVVRSTEQRRRATGATVRRTVTAIPTTLDLGGIAAPTWGYQGASATTPLRANVGDLLQVTLKNQLPDPTSIHWHGLALRNDMDGVPPLTQPPVEPGDSFQYSFTLPHPGTYWFHPHVGSQLDRALMAPLIIDDPSETVEHSEEWILVLDDWLDGVTTTPDDVLAELSRGMGSGMTDGMGGGHGMSMASSSQESGGMRMSNTLMGATSDLLGGDAGDVFYPLFLINGRPTNDPETFSVAPGTKIRLRIINAGADTAFRFGVAEHLMTITHTDGYAVQPALAESLVVGMGERYDALITAGDGAFSVVAEALGKNDRARAVLRTAPSAATPPAAELPWTRGPVTASDLQAEPEVVLAERATDRTLALELTGSMASYDWAIDGKRMDMDQPLRDALGISEGERVALELKNSTSMWHPMHLHGHTYQHLGGGPRKDTSIVLPGQTLRALFDADNPGSWLLHCHNLYHGEAGMMTTIAYTTS</sequence>
<keyword evidence="3" id="KW-0186">Copper</keyword>
<feature type="domain" description="Plastocyanin-like" evidence="5">
    <location>
        <begin position="261"/>
        <end position="359"/>
    </location>
</feature>
<evidence type="ECO:0000259" key="7">
    <source>
        <dbReference type="Pfam" id="PF07732"/>
    </source>
</evidence>
<evidence type="ECO:0000259" key="6">
    <source>
        <dbReference type="Pfam" id="PF07731"/>
    </source>
</evidence>
<dbReference type="PROSITE" id="PS51318">
    <property type="entry name" value="TAT"/>
    <property type="match status" value="1"/>
</dbReference>
<reference evidence="8 9" key="1">
    <citation type="submission" date="2019-07" db="EMBL/GenBank/DDBJ databases">
        <title>Quadrisphaera sp. strain DD2A genome sequencing and assembly.</title>
        <authorList>
            <person name="Kim I."/>
        </authorList>
    </citation>
    <scope>NUCLEOTIDE SEQUENCE [LARGE SCALE GENOMIC DNA]</scope>
    <source>
        <strain evidence="8 9">DD2A</strain>
    </source>
</reference>
<dbReference type="InterPro" id="IPR045087">
    <property type="entry name" value="Cu-oxidase_fam"/>
</dbReference>
<proteinExistence type="predicted"/>
<accession>A0A5C8Z2V2</accession>
<feature type="domain" description="Plastocyanin-like" evidence="7">
    <location>
        <begin position="70"/>
        <end position="174"/>
    </location>
</feature>
<dbReference type="InterPro" id="IPR033138">
    <property type="entry name" value="Cu_oxidase_CS"/>
</dbReference>